<feature type="chain" id="PRO_5041669637" description="Low molecular weight antigen MTB12-like C-terminal domain-containing protein" evidence="4">
    <location>
        <begin position="25"/>
        <end position="171"/>
    </location>
</feature>
<protein>
    <recommendedName>
        <fullName evidence="5">Low molecular weight antigen MTB12-like C-terminal domain-containing protein</fullName>
    </recommendedName>
</protein>
<dbReference type="EMBL" id="CP128986">
    <property type="protein sequence ID" value="WOC13052.1"/>
    <property type="molecule type" value="Genomic_DNA"/>
</dbReference>
<feature type="signal peptide" evidence="4">
    <location>
        <begin position="1"/>
        <end position="24"/>
    </location>
</feature>
<feature type="region of interest" description="Disordered" evidence="3">
    <location>
        <begin position="30"/>
        <end position="57"/>
    </location>
</feature>
<dbReference type="Pfam" id="PF26580">
    <property type="entry name" value="Mtb12_C"/>
    <property type="match status" value="1"/>
</dbReference>
<feature type="domain" description="Low molecular weight antigen MTB12-like C-terminal" evidence="5">
    <location>
        <begin position="61"/>
        <end position="166"/>
    </location>
</feature>
<feature type="compositionally biased region" description="Low complexity" evidence="3">
    <location>
        <begin position="36"/>
        <end position="55"/>
    </location>
</feature>
<dbReference type="AlphaFoldDB" id="A0AA97CW79"/>
<evidence type="ECO:0000256" key="1">
    <source>
        <dbReference type="ARBA" id="ARBA00022729"/>
    </source>
</evidence>
<organism evidence="6">
    <name type="scientific">Gordonia sp. MP11Mi</name>
    <dbReference type="NCBI Taxonomy" id="3022769"/>
    <lineage>
        <taxon>Bacteria</taxon>
        <taxon>Bacillati</taxon>
        <taxon>Actinomycetota</taxon>
        <taxon>Actinomycetes</taxon>
        <taxon>Mycobacteriales</taxon>
        <taxon>Gordoniaceae</taxon>
        <taxon>Gordonia</taxon>
    </lineage>
</organism>
<evidence type="ECO:0000313" key="6">
    <source>
        <dbReference type="EMBL" id="WOC13052.1"/>
    </source>
</evidence>
<proteinExistence type="inferred from homology"/>
<evidence type="ECO:0000256" key="3">
    <source>
        <dbReference type="SAM" id="MobiDB-lite"/>
    </source>
</evidence>
<evidence type="ECO:0000256" key="2">
    <source>
        <dbReference type="ARBA" id="ARBA00093774"/>
    </source>
</evidence>
<dbReference type="InterPro" id="IPR058644">
    <property type="entry name" value="Mtb12-like_C"/>
</dbReference>
<comment type="similarity">
    <text evidence="2">Belongs to the MTB12 family.</text>
</comment>
<name>A0AA97CW79_9ACTN</name>
<accession>A0AA97CW79</accession>
<gene>
    <name evidence="6" type="ORF">MP11Mi_21490</name>
</gene>
<reference evidence="6" key="1">
    <citation type="submission" date="2023-06" db="EMBL/GenBank/DDBJ databases">
        <title>Gordonia sp. nov. and Pseudochrobactrum sp. nov., two species isolated from the burying beetle Nicrophorus vespilloides.</title>
        <authorList>
            <person name="Poehlein A."/>
            <person name="Guzman J."/>
            <person name="Daniel R."/>
            <person name="Vilcinskas A."/>
        </authorList>
    </citation>
    <scope>NUCLEOTIDE SEQUENCE</scope>
    <source>
        <strain evidence="6">MP11Mi</strain>
    </source>
</reference>
<evidence type="ECO:0000256" key="4">
    <source>
        <dbReference type="SAM" id="SignalP"/>
    </source>
</evidence>
<dbReference type="RefSeq" id="WP_420038905.1">
    <property type="nucleotide sequence ID" value="NZ_CP128986.1"/>
</dbReference>
<sequence>MTVSSTWRRPVVGIVALAAGAAIALTGCSSDDDTAADSTTTTTSSTSTEQSAGESAELDNAQAQTILRKAVDPATPEADLDAIVEITNPGVKAALVGYAKGSSKAGYTPDIYTVKSVKVNGDKAIAAVSVKSPHAPGPVDMDFAYVNVDGTWKLSADAVNALASQMTSHGR</sequence>
<keyword evidence="1 4" id="KW-0732">Signal</keyword>
<evidence type="ECO:0000259" key="5">
    <source>
        <dbReference type="Pfam" id="PF26580"/>
    </source>
</evidence>